<dbReference type="Pfam" id="PF00531">
    <property type="entry name" value="Death"/>
    <property type="match status" value="1"/>
</dbReference>
<dbReference type="GO" id="GO:0007165">
    <property type="term" value="P:signal transduction"/>
    <property type="evidence" value="ECO:0007669"/>
    <property type="project" value="InterPro"/>
</dbReference>
<dbReference type="CDD" id="cd01670">
    <property type="entry name" value="Death"/>
    <property type="match status" value="1"/>
</dbReference>
<keyword evidence="4" id="KW-1185">Reference proteome</keyword>
<name>A0A813MDE4_ADIRI</name>
<evidence type="ECO:0000313" key="4">
    <source>
        <dbReference type="Proteomes" id="UP000663828"/>
    </source>
</evidence>
<evidence type="ECO:0000259" key="1">
    <source>
        <dbReference type="PROSITE" id="PS50017"/>
    </source>
</evidence>
<organism evidence="2 5">
    <name type="scientific">Adineta ricciae</name>
    <name type="common">Rotifer</name>
    <dbReference type="NCBI Taxonomy" id="249248"/>
    <lineage>
        <taxon>Eukaryota</taxon>
        <taxon>Metazoa</taxon>
        <taxon>Spiralia</taxon>
        <taxon>Gnathifera</taxon>
        <taxon>Rotifera</taxon>
        <taxon>Eurotatoria</taxon>
        <taxon>Bdelloidea</taxon>
        <taxon>Adinetida</taxon>
        <taxon>Adinetidae</taxon>
        <taxon>Adineta</taxon>
    </lineage>
</organism>
<dbReference type="Gene3D" id="1.10.533.10">
    <property type="entry name" value="Death Domain, Fas"/>
    <property type="match status" value="1"/>
</dbReference>
<accession>A0A813MDE4</accession>
<dbReference type="OrthoDB" id="20872at2759"/>
<dbReference type="Proteomes" id="UP000663852">
    <property type="component" value="Unassembled WGS sequence"/>
</dbReference>
<dbReference type="EMBL" id="CAJNOR010000865">
    <property type="protein sequence ID" value="CAF1024652.1"/>
    <property type="molecule type" value="Genomic_DNA"/>
</dbReference>
<evidence type="ECO:0000313" key="3">
    <source>
        <dbReference type="EMBL" id="CAF1024652.1"/>
    </source>
</evidence>
<comment type="caution">
    <text evidence="2">The sequence shown here is derived from an EMBL/GenBank/DDBJ whole genome shotgun (WGS) entry which is preliminary data.</text>
</comment>
<dbReference type="InterPro" id="IPR000488">
    <property type="entry name" value="Death_dom"/>
</dbReference>
<proteinExistence type="predicted"/>
<dbReference type="AlphaFoldDB" id="A0A813MDE4"/>
<evidence type="ECO:0000313" key="2">
    <source>
        <dbReference type="EMBL" id="CAF0722612.1"/>
    </source>
</evidence>
<protein>
    <recommendedName>
        <fullName evidence="1">Death domain-containing protein</fullName>
    </recommendedName>
</protein>
<dbReference type="Gene3D" id="1.10.238.10">
    <property type="entry name" value="EF-hand"/>
    <property type="match status" value="1"/>
</dbReference>
<gene>
    <name evidence="2" type="ORF">EDS130_LOCUS406</name>
    <name evidence="3" type="ORF">XAT740_LOCUS14422</name>
</gene>
<dbReference type="PROSITE" id="PS50017">
    <property type="entry name" value="DEATH_DOMAIN"/>
    <property type="match status" value="1"/>
</dbReference>
<feature type="domain" description="Death" evidence="1">
    <location>
        <begin position="244"/>
        <end position="311"/>
    </location>
</feature>
<dbReference type="Proteomes" id="UP000663828">
    <property type="component" value="Unassembled WGS sequence"/>
</dbReference>
<dbReference type="SUPFAM" id="SSF47986">
    <property type="entry name" value="DEATH domain"/>
    <property type="match status" value="1"/>
</dbReference>
<dbReference type="EMBL" id="CAJNOJ010000001">
    <property type="protein sequence ID" value="CAF0722612.1"/>
    <property type="molecule type" value="Genomic_DNA"/>
</dbReference>
<dbReference type="InterPro" id="IPR011029">
    <property type="entry name" value="DEATH-like_dom_sf"/>
</dbReference>
<sequence>MGAILNTLPLKDTDNLSHLSPNRADWLTSHADATGLAVVEVERLWNRFKQLTGSTEHTHLYPDNNALPNELSNDIFVKNLLKHFPRSKADPNSIPFGYFLLVMHWFDEASINDKLSALFIYLNNGDAIDAAMIAKLLKHVYRETKDDDIRLLSNQFMQQLGATDQGRLNMAQFIAGVQRCFAPGELEELLKFEIIPGHILEEANAVPSLQSSSSNLRDNNGIAASDLVTESHMKQIAHQASRRNWTKLAVTLGFLEYDIEAFIAKNNKDSSAALLELLQVWREQEGGLATKRRLKRCLEQSDLQDLAPILN</sequence>
<reference evidence="2" key="1">
    <citation type="submission" date="2021-02" db="EMBL/GenBank/DDBJ databases">
        <authorList>
            <person name="Nowell W R."/>
        </authorList>
    </citation>
    <scope>NUCLEOTIDE SEQUENCE</scope>
</reference>
<evidence type="ECO:0000313" key="5">
    <source>
        <dbReference type="Proteomes" id="UP000663852"/>
    </source>
</evidence>